<dbReference type="InterPro" id="IPR001789">
    <property type="entry name" value="Sig_transdc_resp-reg_receiver"/>
</dbReference>
<dbReference type="AlphaFoldDB" id="A0A2S2KQR5"/>
<reference evidence="3 4" key="1">
    <citation type="submission" date="2018-05" db="EMBL/GenBank/DDBJ databases">
        <title>genome sequencing of Nitrosopumilus sp. NM25.</title>
        <authorList>
            <person name="Mori K."/>
            <person name="Nakagawa T."/>
        </authorList>
    </citation>
    <scope>NUCLEOTIDE SEQUENCE [LARGE SCALE GENOMIC DNA]</scope>
    <source>
        <strain evidence="3 4">NM25</strain>
    </source>
</reference>
<keyword evidence="1" id="KW-0597">Phosphoprotein</keyword>
<dbReference type="SUPFAM" id="SSF52172">
    <property type="entry name" value="CheY-like"/>
    <property type="match status" value="1"/>
</dbReference>
<evidence type="ECO:0000256" key="1">
    <source>
        <dbReference type="ARBA" id="ARBA00022553"/>
    </source>
</evidence>
<evidence type="ECO:0000259" key="2">
    <source>
        <dbReference type="PROSITE" id="PS50110"/>
    </source>
</evidence>
<dbReference type="GO" id="GO:0000160">
    <property type="term" value="P:phosphorelay signal transduction system"/>
    <property type="evidence" value="ECO:0007669"/>
    <property type="project" value="InterPro"/>
</dbReference>
<comment type="caution">
    <text evidence="3">The sequence shown here is derived from an EMBL/GenBank/DDBJ whole genome shotgun (WGS) entry which is preliminary data.</text>
</comment>
<gene>
    <name evidence="3" type="ORF">NZNM25_08030</name>
</gene>
<proteinExistence type="predicted"/>
<sequence>MTNTQILLVDDDTQFLEATEYMLKYENYDVVTAKNGEEAIRKYNESHPYIVLMDLKMPIMNGYDAFFKIKKEHPDAKIVFTSAYAINNEEFENAQKSGLFGLLTKPFDLSELKNLISSKN</sequence>
<dbReference type="EMBL" id="BGKI01000004">
    <property type="protein sequence ID" value="GBH34012.1"/>
    <property type="molecule type" value="Genomic_DNA"/>
</dbReference>
<dbReference type="Pfam" id="PF00072">
    <property type="entry name" value="Response_reg"/>
    <property type="match status" value="1"/>
</dbReference>
<dbReference type="PANTHER" id="PTHR44591">
    <property type="entry name" value="STRESS RESPONSE REGULATOR PROTEIN 1"/>
    <property type="match status" value="1"/>
</dbReference>
<dbReference type="PANTHER" id="PTHR44591:SF3">
    <property type="entry name" value="RESPONSE REGULATORY DOMAIN-CONTAINING PROTEIN"/>
    <property type="match status" value="1"/>
</dbReference>
<dbReference type="InterPro" id="IPR011006">
    <property type="entry name" value="CheY-like_superfamily"/>
</dbReference>
<feature type="domain" description="Response regulatory" evidence="2">
    <location>
        <begin position="5"/>
        <end position="120"/>
    </location>
</feature>
<keyword evidence="4" id="KW-1185">Reference proteome</keyword>
<dbReference type="Gene3D" id="3.40.50.2300">
    <property type="match status" value="1"/>
</dbReference>
<dbReference type="OrthoDB" id="2830at2157"/>
<evidence type="ECO:0000313" key="3">
    <source>
        <dbReference type="EMBL" id="GBH34012.1"/>
    </source>
</evidence>
<dbReference type="Proteomes" id="UP000245829">
    <property type="component" value="Unassembled WGS sequence"/>
</dbReference>
<protein>
    <submittedName>
        <fullName evidence="3">Response regulator</fullName>
    </submittedName>
</protein>
<name>A0A2S2KQR5_9ARCH</name>
<dbReference type="GeneID" id="76208872"/>
<dbReference type="CDD" id="cd00156">
    <property type="entry name" value="REC"/>
    <property type="match status" value="1"/>
</dbReference>
<organism evidence="3 4">
    <name type="scientific">Nitrosopumilus zosterae</name>
    <dbReference type="NCBI Taxonomy" id="718286"/>
    <lineage>
        <taxon>Archaea</taxon>
        <taxon>Nitrososphaerota</taxon>
        <taxon>Nitrososphaeria</taxon>
        <taxon>Nitrosopumilales</taxon>
        <taxon>Nitrosopumilaceae</taxon>
        <taxon>Nitrosopumilus</taxon>
    </lineage>
</organism>
<dbReference type="PROSITE" id="PS50110">
    <property type="entry name" value="RESPONSE_REGULATORY"/>
    <property type="match status" value="1"/>
</dbReference>
<dbReference type="RefSeq" id="WP_109876657.1">
    <property type="nucleotide sequence ID" value="NZ_AP026695.1"/>
</dbReference>
<evidence type="ECO:0000313" key="4">
    <source>
        <dbReference type="Proteomes" id="UP000245829"/>
    </source>
</evidence>
<accession>A0A2S2KQR5</accession>
<dbReference type="InterPro" id="IPR050595">
    <property type="entry name" value="Bact_response_regulator"/>
</dbReference>
<dbReference type="SMART" id="SM00448">
    <property type="entry name" value="REC"/>
    <property type="match status" value="1"/>
</dbReference>